<reference evidence="1 2" key="1">
    <citation type="submission" date="2021-01" db="EMBL/GenBank/DDBJ databases">
        <title>Genome Sequencing of Type Strains.</title>
        <authorList>
            <person name="Lemaire J.F."/>
            <person name="Inderbitzin P."/>
            <person name="Collins S.B."/>
            <person name="Wespe N."/>
            <person name="Knight-Connoni V."/>
        </authorList>
    </citation>
    <scope>NUCLEOTIDE SEQUENCE [LARGE SCALE GENOMIC DNA]</scope>
    <source>
        <strain evidence="1 2">DSM 23009</strain>
    </source>
</reference>
<dbReference type="EMBL" id="JAFHKR010000030">
    <property type="protein sequence ID" value="MBN3552765.1"/>
    <property type="molecule type" value="Genomic_DNA"/>
</dbReference>
<comment type="caution">
    <text evidence="1">The sequence shown here is derived from an EMBL/GenBank/DDBJ whole genome shotgun (WGS) entry which is preliminary data.</text>
</comment>
<keyword evidence="2" id="KW-1185">Reference proteome</keyword>
<evidence type="ECO:0000313" key="2">
    <source>
        <dbReference type="Proteomes" id="UP001296923"/>
    </source>
</evidence>
<feature type="non-terminal residue" evidence="1">
    <location>
        <position position="1"/>
    </location>
</feature>
<dbReference type="RefSeq" id="WP_205724113.1">
    <property type="nucleotide sequence ID" value="NZ_JAFHKR010000030.1"/>
</dbReference>
<organism evidence="1 2">
    <name type="scientific">Fictibacillus nanhaiensis</name>
    <dbReference type="NCBI Taxonomy" id="742169"/>
    <lineage>
        <taxon>Bacteria</taxon>
        <taxon>Bacillati</taxon>
        <taxon>Bacillota</taxon>
        <taxon>Bacilli</taxon>
        <taxon>Bacillales</taxon>
        <taxon>Fictibacillaceae</taxon>
        <taxon>Fictibacillus</taxon>
    </lineage>
</organism>
<protein>
    <submittedName>
        <fullName evidence="1">Uncharacterized protein</fullName>
    </submittedName>
</protein>
<gene>
    <name evidence="1" type="ORF">JYA63_00625</name>
</gene>
<dbReference type="Proteomes" id="UP001296923">
    <property type="component" value="Unassembled WGS sequence"/>
</dbReference>
<name>A0ABS2ZIS6_9BACL</name>
<proteinExistence type="predicted"/>
<evidence type="ECO:0000313" key="1">
    <source>
        <dbReference type="EMBL" id="MBN3552765.1"/>
    </source>
</evidence>
<accession>A0ABS2ZIS6</accession>
<sequence>GTPPAFILSQDQTLHKSVCLALVLKLTELILNSLPISFVQFSKNCVFCVSLVLATLLGYHLKNKMSTCFFIMFPDCNNVSVCRSDKK</sequence>